<dbReference type="OrthoDB" id="7466250at2759"/>
<feature type="compositionally biased region" description="Basic and acidic residues" evidence="1">
    <location>
        <begin position="1"/>
        <end position="25"/>
    </location>
</feature>
<feature type="region of interest" description="Disordered" evidence="1">
    <location>
        <begin position="1"/>
        <end position="44"/>
    </location>
</feature>
<evidence type="ECO:0000313" key="2">
    <source>
        <dbReference type="EMBL" id="CAB3235657.1"/>
    </source>
</evidence>
<keyword evidence="3" id="KW-1185">Reference proteome</keyword>
<proteinExistence type="predicted"/>
<dbReference type="Proteomes" id="UP000494106">
    <property type="component" value="Unassembled WGS sequence"/>
</dbReference>
<evidence type="ECO:0000256" key="1">
    <source>
        <dbReference type="SAM" id="MobiDB-lite"/>
    </source>
</evidence>
<comment type="caution">
    <text evidence="2">The sequence shown here is derived from an EMBL/GenBank/DDBJ whole genome shotgun (WGS) entry which is preliminary data.</text>
</comment>
<evidence type="ECO:0000313" key="3">
    <source>
        <dbReference type="Proteomes" id="UP000494106"/>
    </source>
</evidence>
<reference evidence="2 3" key="1">
    <citation type="submission" date="2020-04" db="EMBL/GenBank/DDBJ databases">
        <authorList>
            <person name="Wallbank WR R."/>
            <person name="Pardo Diaz C."/>
            <person name="Kozak K."/>
            <person name="Martin S."/>
            <person name="Jiggins C."/>
            <person name="Moest M."/>
            <person name="Warren A I."/>
            <person name="Byers J.R.P. K."/>
            <person name="Montejo-Kovacevich G."/>
            <person name="Yen C E."/>
        </authorList>
    </citation>
    <scope>NUCLEOTIDE SEQUENCE [LARGE SCALE GENOMIC DNA]</scope>
</reference>
<dbReference type="EMBL" id="CADEBC010000485">
    <property type="protein sequence ID" value="CAB3235657.1"/>
    <property type="molecule type" value="Genomic_DNA"/>
</dbReference>
<gene>
    <name evidence="2" type="ORF">APLA_LOCUS6248</name>
</gene>
<feature type="region of interest" description="Disordered" evidence="1">
    <location>
        <begin position="58"/>
        <end position="97"/>
    </location>
</feature>
<protein>
    <submittedName>
        <fullName evidence="2">Uncharacterized protein</fullName>
    </submittedName>
</protein>
<accession>A0A8S0ZR27</accession>
<dbReference type="AlphaFoldDB" id="A0A8S0ZR27"/>
<organism evidence="2 3">
    <name type="scientific">Arctia plantaginis</name>
    <name type="common">Wood tiger moth</name>
    <name type="synonym">Phalaena plantaginis</name>
    <dbReference type="NCBI Taxonomy" id="874455"/>
    <lineage>
        <taxon>Eukaryota</taxon>
        <taxon>Metazoa</taxon>
        <taxon>Ecdysozoa</taxon>
        <taxon>Arthropoda</taxon>
        <taxon>Hexapoda</taxon>
        <taxon>Insecta</taxon>
        <taxon>Pterygota</taxon>
        <taxon>Neoptera</taxon>
        <taxon>Endopterygota</taxon>
        <taxon>Lepidoptera</taxon>
        <taxon>Glossata</taxon>
        <taxon>Ditrysia</taxon>
        <taxon>Noctuoidea</taxon>
        <taxon>Erebidae</taxon>
        <taxon>Arctiinae</taxon>
        <taxon>Arctia</taxon>
    </lineage>
</organism>
<sequence>MRHEIGPGDHHYMSVHEWTEEDRPKSRCLSARAPRTPRTLSPRRKVHAVDEEDIMVQRNNERNRRKSVARPMSAREPPLSACSRRTSLTQRPAFSIY</sequence>
<feature type="compositionally biased region" description="Polar residues" evidence="1">
    <location>
        <begin position="83"/>
        <end position="97"/>
    </location>
</feature>
<name>A0A8S0ZR27_ARCPL</name>